<dbReference type="EMBL" id="GBHO01005589">
    <property type="protein sequence ID" value="JAG38015.1"/>
    <property type="molecule type" value="Transcribed_RNA"/>
</dbReference>
<feature type="transmembrane region" description="Helical" evidence="1">
    <location>
        <begin position="80"/>
        <end position="113"/>
    </location>
</feature>
<name>A0A0A9Z867_LYGHE</name>
<reference evidence="2" key="2">
    <citation type="submission" date="2014-07" db="EMBL/GenBank/DDBJ databases">
        <authorList>
            <person name="Hull J."/>
        </authorList>
    </citation>
    <scope>NUCLEOTIDE SEQUENCE</scope>
</reference>
<reference evidence="3" key="3">
    <citation type="submission" date="2014-09" db="EMBL/GenBank/DDBJ databases">
        <authorList>
            <person name="Magalhaes I.L.F."/>
            <person name="Oliveira U."/>
            <person name="Santos F.R."/>
            <person name="Vidigal T.H.D.A."/>
            <person name="Brescovit A.D."/>
            <person name="Santos A.J."/>
        </authorList>
    </citation>
    <scope>NUCLEOTIDE SEQUENCE</scope>
</reference>
<keyword evidence="1" id="KW-1133">Transmembrane helix</keyword>
<keyword evidence="1" id="KW-0812">Transmembrane</keyword>
<evidence type="ECO:0000313" key="3">
    <source>
        <dbReference type="EMBL" id="JAG55867.1"/>
    </source>
</evidence>
<proteinExistence type="predicted"/>
<dbReference type="EMBL" id="GBRD01009957">
    <property type="protein sequence ID" value="JAG55867.1"/>
    <property type="molecule type" value="Transcribed_RNA"/>
</dbReference>
<accession>A0A0A9Z867</accession>
<dbReference type="AlphaFoldDB" id="A0A0A9Z867"/>
<keyword evidence="1" id="KW-0472">Membrane</keyword>
<feature type="transmembrane region" description="Helical" evidence="1">
    <location>
        <begin position="42"/>
        <end position="60"/>
    </location>
</feature>
<gene>
    <name evidence="2" type="ORF">CM83_100846</name>
</gene>
<evidence type="ECO:0000256" key="1">
    <source>
        <dbReference type="SAM" id="Phobius"/>
    </source>
</evidence>
<evidence type="ECO:0000313" key="2">
    <source>
        <dbReference type="EMBL" id="JAG38015.1"/>
    </source>
</evidence>
<protein>
    <submittedName>
        <fullName evidence="2">Uncharacterized protein</fullName>
    </submittedName>
</protein>
<organism evidence="2">
    <name type="scientific">Lygus hesperus</name>
    <name type="common">Western plant bug</name>
    <dbReference type="NCBI Taxonomy" id="30085"/>
    <lineage>
        <taxon>Eukaryota</taxon>
        <taxon>Metazoa</taxon>
        <taxon>Ecdysozoa</taxon>
        <taxon>Arthropoda</taxon>
        <taxon>Hexapoda</taxon>
        <taxon>Insecta</taxon>
        <taxon>Pterygota</taxon>
        <taxon>Neoptera</taxon>
        <taxon>Paraneoptera</taxon>
        <taxon>Hemiptera</taxon>
        <taxon>Heteroptera</taxon>
        <taxon>Panheteroptera</taxon>
        <taxon>Cimicomorpha</taxon>
        <taxon>Miridae</taxon>
        <taxon>Mirini</taxon>
        <taxon>Lygus</taxon>
    </lineage>
</organism>
<reference evidence="2" key="1">
    <citation type="journal article" date="2014" name="PLoS ONE">
        <title>Transcriptome-Based Identification of ABC Transporters in the Western Tarnished Plant Bug Lygus hesperus.</title>
        <authorList>
            <person name="Hull J.J."/>
            <person name="Chaney K."/>
            <person name="Geib S.M."/>
            <person name="Fabrick J.A."/>
            <person name="Brent C.S."/>
            <person name="Walsh D."/>
            <person name="Lavine L.C."/>
        </authorList>
    </citation>
    <scope>NUCLEOTIDE SEQUENCE</scope>
</reference>
<sequence length="145" mass="16548">VLKLPLVCTEFGAAYIVLARNYEWVRKQVTGECMSKIHTATGFLFILTGLWFSLSAFWVFEKRVSYNPSHDNYCHPHFHKFALGFVIIVFLLLGFMIVIFVFGCLLLAILILVNNRLKGAEPEVKRKPAQSVHYGETSFFLPSDS</sequence>
<feature type="non-terminal residue" evidence="2">
    <location>
        <position position="1"/>
    </location>
</feature>
<feature type="non-terminal residue" evidence="2">
    <location>
        <position position="145"/>
    </location>
</feature>